<dbReference type="InterPro" id="IPR007060">
    <property type="entry name" value="FtsL/DivIC"/>
</dbReference>
<dbReference type="HOGENOM" id="CLU_159931_0_0_5"/>
<dbReference type="STRING" id="582402.Hbal_1689"/>
<protein>
    <submittedName>
        <fullName evidence="1">Septum formation initiator</fullName>
    </submittedName>
</protein>
<dbReference type="OrthoDB" id="9815600at2"/>
<sequence>MRSLLATFVLSLVLFYLAYNALAGDQGLAKWTNLQKREKELILELEVIQGEKDVVYEKIHRLRPETLDLDYIEEIARKKLAYAREDEVILNVKE</sequence>
<organism evidence="1 2">
    <name type="scientific">Hirschia baltica (strain ATCC 49814 / DSM 5838 / IFAM 1418)</name>
    <dbReference type="NCBI Taxonomy" id="582402"/>
    <lineage>
        <taxon>Bacteria</taxon>
        <taxon>Pseudomonadati</taxon>
        <taxon>Pseudomonadota</taxon>
        <taxon>Alphaproteobacteria</taxon>
        <taxon>Hyphomonadales</taxon>
        <taxon>Hyphomonadaceae</taxon>
        <taxon>Hirschia</taxon>
    </lineage>
</organism>
<evidence type="ECO:0000313" key="2">
    <source>
        <dbReference type="Proteomes" id="UP000002745"/>
    </source>
</evidence>
<proteinExistence type="predicted"/>
<keyword evidence="2" id="KW-1185">Reference proteome</keyword>
<name>C6XJT2_HIRBI</name>
<dbReference type="eggNOG" id="COG2919">
    <property type="taxonomic scope" value="Bacteria"/>
</dbReference>
<dbReference type="Pfam" id="PF04977">
    <property type="entry name" value="DivIC"/>
    <property type="match status" value="1"/>
</dbReference>
<gene>
    <name evidence="1" type="ordered locus">Hbal_1689</name>
</gene>
<accession>C6XJT2</accession>
<reference evidence="2" key="1">
    <citation type="journal article" date="2011" name="J. Bacteriol.">
        <title>Genome sequences of eight morphologically diverse alphaproteobacteria.</title>
        <authorList>
            <consortium name="US DOE Joint Genome Institute"/>
            <person name="Brown P.J."/>
            <person name="Kysela D.T."/>
            <person name="Buechlein A."/>
            <person name="Hemmerich C."/>
            <person name="Brun Y.V."/>
        </authorList>
    </citation>
    <scope>NUCLEOTIDE SEQUENCE [LARGE SCALE GENOMIC DNA]</scope>
    <source>
        <strain evidence="2">ATCC 49814 / DSM 5838 / IFAM 1418</strain>
    </source>
</reference>
<dbReference type="RefSeq" id="WP_015827527.1">
    <property type="nucleotide sequence ID" value="NC_012982.1"/>
</dbReference>
<dbReference type="Proteomes" id="UP000002745">
    <property type="component" value="Chromosome"/>
</dbReference>
<evidence type="ECO:0000313" key="1">
    <source>
        <dbReference type="EMBL" id="ACT59377.1"/>
    </source>
</evidence>
<dbReference type="EMBL" id="CP001678">
    <property type="protein sequence ID" value="ACT59377.1"/>
    <property type="molecule type" value="Genomic_DNA"/>
</dbReference>
<dbReference type="KEGG" id="hba:Hbal_1689"/>
<dbReference type="AlphaFoldDB" id="C6XJT2"/>